<protein>
    <recommendedName>
        <fullName evidence="2">DUF1559 domain-containing protein</fullName>
    </recommendedName>
</protein>
<dbReference type="PANTHER" id="PTHR30093:SF2">
    <property type="entry name" value="TYPE II SECRETION SYSTEM PROTEIN H"/>
    <property type="match status" value="1"/>
</dbReference>
<dbReference type="OrthoDB" id="254869at2"/>
<feature type="domain" description="DUF1559" evidence="2">
    <location>
        <begin position="39"/>
        <end position="311"/>
    </location>
</feature>
<dbReference type="PANTHER" id="PTHR30093">
    <property type="entry name" value="GENERAL SECRETION PATHWAY PROTEIN G"/>
    <property type="match status" value="1"/>
</dbReference>
<dbReference type="InterPro" id="IPR011453">
    <property type="entry name" value="DUF1559"/>
</dbReference>
<evidence type="ECO:0000256" key="1">
    <source>
        <dbReference type="SAM" id="Phobius"/>
    </source>
</evidence>
<dbReference type="InterPro" id="IPR027558">
    <property type="entry name" value="Pre_pil_HX9DG_C"/>
</dbReference>
<proteinExistence type="predicted"/>
<dbReference type="SUPFAM" id="SSF54523">
    <property type="entry name" value="Pili subunits"/>
    <property type="match status" value="1"/>
</dbReference>
<dbReference type="InterPro" id="IPR045584">
    <property type="entry name" value="Pilin-like"/>
</dbReference>
<evidence type="ECO:0000313" key="3">
    <source>
        <dbReference type="EMBL" id="OWK46334.1"/>
    </source>
</evidence>
<keyword evidence="1" id="KW-0472">Membrane</keyword>
<comment type="caution">
    <text evidence="3">The sequence shown here is derived from an EMBL/GenBank/DDBJ whole genome shotgun (WGS) entry which is preliminary data.</text>
</comment>
<dbReference type="Pfam" id="PF07963">
    <property type="entry name" value="N_methyl"/>
    <property type="match status" value="1"/>
</dbReference>
<dbReference type="InterPro" id="IPR012902">
    <property type="entry name" value="N_methyl_site"/>
</dbReference>
<gene>
    <name evidence="3" type="ORF">FRUB_00033</name>
</gene>
<keyword evidence="1" id="KW-0812">Transmembrane</keyword>
<dbReference type="NCBIfam" id="TIGR04294">
    <property type="entry name" value="pre_pil_HX9DG"/>
    <property type="match status" value="1"/>
</dbReference>
<dbReference type="Pfam" id="PF07596">
    <property type="entry name" value="SBP_bac_10"/>
    <property type="match status" value="1"/>
</dbReference>
<dbReference type="EMBL" id="NIDE01000001">
    <property type="protein sequence ID" value="OWK46334.1"/>
    <property type="molecule type" value="Genomic_DNA"/>
</dbReference>
<sequence>MPRLPRLPRLRRCAFTLIELLVVIAIIAILIGLLLPAVQKVREAASRLKCQNNLKQLGLAFHNYENTNGYFHSSENRQINTGDPTPTQLSWLCWLLPYIEQGNIHLNLNYFSGWNNDPNNTPLGAIPIKIDICPSSSPEVRVGVYNNGAGNNFAYGDYVPVEKVDPAAPGAQVTYVAGSRAQGFGILSNINRSAAGAATYVEGIYTRKITEITDGTSATILLVEDAGRPQLYHAGKLAGDPSTTPTGGGAWIRPSASEISSFTGSSYDGTTVPGPCAINCTNDNLPYSLHTGGINLLFCDGSVKFVSNSITVQTFAALITFSGGEILGDF</sequence>
<keyword evidence="1" id="KW-1133">Transmembrane helix</keyword>
<feature type="transmembrane region" description="Helical" evidence="1">
    <location>
        <begin position="12"/>
        <end position="35"/>
    </location>
</feature>
<name>A0A225E3K2_9BACT</name>
<dbReference type="Gene3D" id="3.30.700.10">
    <property type="entry name" value="Glycoprotein, Type 4 Pilin"/>
    <property type="match status" value="1"/>
</dbReference>
<dbReference type="RefSeq" id="WP_088251580.1">
    <property type="nucleotide sequence ID" value="NZ_NIDE01000001.1"/>
</dbReference>
<dbReference type="AlphaFoldDB" id="A0A225E3K2"/>
<evidence type="ECO:0000259" key="2">
    <source>
        <dbReference type="Pfam" id="PF07596"/>
    </source>
</evidence>
<organism evidence="3 4">
    <name type="scientific">Fimbriiglobus ruber</name>
    <dbReference type="NCBI Taxonomy" id="1908690"/>
    <lineage>
        <taxon>Bacteria</taxon>
        <taxon>Pseudomonadati</taxon>
        <taxon>Planctomycetota</taxon>
        <taxon>Planctomycetia</taxon>
        <taxon>Gemmatales</taxon>
        <taxon>Gemmataceae</taxon>
        <taxon>Fimbriiglobus</taxon>
    </lineage>
</organism>
<dbReference type="NCBIfam" id="TIGR02532">
    <property type="entry name" value="IV_pilin_GFxxxE"/>
    <property type="match status" value="1"/>
</dbReference>
<keyword evidence="4" id="KW-1185">Reference proteome</keyword>
<evidence type="ECO:0000313" key="4">
    <source>
        <dbReference type="Proteomes" id="UP000214646"/>
    </source>
</evidence>
<dbReference type="Proteomes" id="UP000214646">
    <property type="component" value="Unassembled WGS sequence"/>
</dbReference>
<accession>A0A225E3K2</accession>
<reference evidence="4" key="1">
    <citation type="submission" date="2017-06" db="EMBL/GenBank/DDBJ databases">
        <title>Genome analysis of Fimbriiglobus ruber SP5, the first member of the order Planctomycetales with confirmed chitinolytic capability.</title>
        <authorList>
            <person name="Ravin N.V."/>
            <person name="Rakitin A.L."/>
            <person name="Ivanova A.A."/>
            <person name="Beletsky A.V."/>
            <person name="Kulichevskaya I.S."/>
            <person name="Mardanov A.V."/>
            <person name="Dedysh S.N."/>
        </authorList>
    </citation>
    <scope>NUCLEOTIDE SEQUENCE [LARGE SCALE GENOMIC DNA]</scope>
    <source>
        <strain evidence="4">SP5</strain>
    </source>
</reference>